<reference evidence="1 2" key="1">
    <citation type="submission" date="2016-03" db="EMBL/GenBank/DDBJ databases">
        <title>Draft Genome Sequence of the Strain BR 10245 (Bradyrhizobium sp.) isolated from nodules of Centrolobium paraense.</title>
        <authorList>
            <person name="Simoes-Araujo J.L.Sr."/>
            <person name="Barauna A.C."/>
            <person name="Silva K."/>
            <person name="Zilli J.E."/>
        </authorList>
    </citation>
    <scope>NUCLEOTIDE SEQUENCE [LARGE SCALE GENOMIC DNA]</scope>
    <source>
        <strain evidence="1 2">BR 10245</strain>
    </source>
</reference>
<sequence length="63" mass="6697">MRKTARTLCPPAGVDYGASVAIGSSGLGPKAKMGKNRISSALLGRPDGDFRMSRFKAMTFYVT</sequence>
<comment type="caution">
    <text evidence="1">The sequence shown here is derived from an EMBL/GenBank/DDBJ whole genome shotgun (WGS) entry which is preliminary data.</text>
</comment>
<dbReference type="STRING" id="1505087.AYJ54_45435"/>
<name>A0A176Z1P6_9BRAD</name>
<dbReference type="AlphaFoldDB" id="A0A176Z1P6"/>
<keyword evidence="2" id="KW-1185">Reference proteome</keyword>
<dbReference type="Proteomes" id="UP000076959">
    <property type="component" value="Unassembled WGS sequence"/>
</dbReference>
<evidence type="ECO:0000313" key="2">
    <source>
        <dbReference type="Proteomes" id="UP000076959"/>
    </source>
</evidence>
<accession>A0A176Z1P6</accession>
<dbReference type="EMBL" id="LUUB01000038">
    <property type="protein sequence ID" value="OAF12986.1"/>
    <property type="molecule type" value="Genomic_DNA"/>
</dbReference>
<organism evidence="1 2">
    <name type="scientific">Bradyrhizobium centrolobii</name>
    <dbReference type="NCBI Taxonomy" id="1505087"/>
    <lineage>
        <taxon>Bacteria</taxon>
        <taxon>Pseudomonadati</taxon>
        <taxon>Pseudomonadota</taxon>
        <taxon>Alphaproteobacteria</taxon>
        <taxon>Hyphomicrobiales</taxon>
        <taxon>Nitrobacteraceae</taxon>
        <taxon>Bradyrhizobium</taxon>
    </lineage>
</organism>
<protein>
    <submittedName>
        <fullName evidence="1">Uncharacterized protein</fullName>
    </submittedName>
</protein>
<gene>
    <name evidence="1" type="ORF">AYJ54_45435</name>
</gene>
<evidence type="ECO:0000313" key="1">
    <source>
        <dbReference type="EMBL" id="OAF12986.1"/>
    </source>
</evidence>
<proteinExistence type="predicted"/>